<dbReference type="RefSeq" id="XP_040722509.1">
    <property type="nucleotide sequence ID" value="XM_040870090.1"/>
</dbReference>
<evidence type="ECO:0000313" key="8">
    <source>
        <dbReference type="EMBL" id="ORY76056.1"/>
    </source>
</evidence>
<dbReference type="Proteomes" id="UP000193685">
    <property type="component" value="Unassembled WGS sequence"/>
</dbReference>
<feature type="transmembrane region" description="Helical" evidence="7">
    <location>
        <begin position="117"/>
        <end position="135"/>
    </location>
</feature>
<dbReference type="InterPro" id="IPR029044">
    <property type="entry name" value="Nucleotide-diphossugar_trans"/>
</dbReference>
<dbReference type="PANTHER" id="PTHR43867:SF2">
    <property type="entry name" value="CELLULOSE SYNTHASE CATALYTIC SUBUNIT A [UDP-FORMING]"/>
    <property type="match status" value="1"/>
</dbReference>
<evidence type="ECO:0000256" key="5">
    <source>
        <dbReference type="ARBA" id="ARBA00022989"/>
    </source>
</evidence>
<keyword evidence="6 7" id="KW-0472">Membrane</keyword>
<dbReference type="OMA" id="CDHYPHP"/>
<reference evidence="8 9" key="1">
    <citation type="submission" date="2016-07" db="EMBL/GenBank/DDBJ databases">
        <title>Pervasive Adenine N6-methylation of Active Genes in Fungi.</title>
        <authorList>
            <consortium name="DOE Joint Genome Institute"/>
            <person name="Mondo S.J."/>
            <person name="Dannebaum R.O."/>
            <person name="Kuo R.C."/>
            <person name="Labutti K."/>
            <person name="Haridas S."/>
            <person name="Kuo A."/>
            <person name="Salamov A."/>
            <person name="Ahrendt S.R."/>
            <person name="Lipzen A."/>
            <person name="Sullivan W."/>
            <person name="Andreopoulos W.B."/>
            <person name="Clum A."/>
            <person name="Lindquist E."/>
            <person name="Daum C."/>
            <person name="Ramamoorthy G.K."/>
            <person name="Gryganskyi A."/>
            <person name="Culley D."/>
            <person name="Magnuson J.K."/>
            <person name="James T.Y."/>
            <person name="O'Malley M.A."/>
            <person name="Stajich J.E."/>
            <person name="Spatafora J.W."/>
            <person name="Visel A."/>
            <person name="Grigoriev I.V."/>
        </authorList>
    </citation>
    <scope>NUCLEOTIDE SEQUENCE [LARGE SCALE GENOMIC DNA]</scope>
    <source>
        <strain evidence="8 9">12-1054</strain>
    </source>
</reference>
<dbReference type="STRING" id="56484.A0A1Y2EY78"/>
<dbReference type="GO" id="GO:0016757">
    <property type="term" value="F:glycosyltransferase activity"/>
    <property type="evidence" value="ECO:0007669"/>
    <property type="project" value="UniProtKB-KW"/>
</dbReference>
<feature type="transmembrane region" description="Helical" evidence="7">
    <location>
        <begin position="437"/>
        <end position="455"/>
    </location>
</feature>
<dbReference type="Gene3D" id="3.90.550.10">
    <property type="entry name" value="Spore Coat Polysaccharide Biosynthesis Protein SpsA, Chain A"/>
    <property type="match status" value="1"/>
</dbReference>
<evidence type="ECO:0000256" key="1">
    <source>
        <dbReference type="ARBA" id="ARBA00004141"/>
    </source>
</evidence>
<evidence type="ECO:0000256" key="2">
    <source>
        <dbReference type="ARBA" id="ARBA00022676"/>
    </source>
</evidence>
<evidence type="ECO:0000256" key="3">
    <source>
        <dbReference type="ARBA" id="ARBA00022679"/>
    </source>
</evidence>
<dbReference type="Pfam" id="PF13641">
    <property type="entry name" value="Glyco_tranf_2_3"/>
    <property type="match status" value="1"/>
</dbReference>
<keyword evidence="3 8" id="KW-0808">Transferase</keyword>
<proteinExistence type="predicted"/>
<dbReference type="GO" id="GO:0016020">
    <property type="term" value="C:membrane"/>
    <property type="evidence" value="ECO:0007669"/>
    <property type="project" value="UniProtKB-SubCell"/>
</dbReference>
<feature type="transmembrane region" description="Helical" evidence="7">
    <location>
        <begin position="502"/>
        <end position="526"/>
    </location>
</feature>
<gene>
    <name evidence="8" type="ORF">BCR37DRAFT_383612</name>
</gene>
<keyword evidence="9" id="KW-1185">Reference proteome</keyword>
<dbReference type="AlphaFoldDB" id="A0A1Y2EY78"/>
<feature type="transmembrane region" description="Helical" evidence="7">
    <location>
        <begin position="90"/>
        <end position="110"/>
    </location>
</feature>
<comment type="caution">
    <text evidence="8">The sequence shown here is derived from an EMBL/GenBank/DDBJ whole genome shotgun (WGS) entry which is preliminary data.</text>
</comment>
<keyword evidence="2" id="KW-0328">Glycosyltransferase</keyword>
<organism evidence="8 9">
    <name type="scientific">Protomyces lactucae-debilis</name>
    <dbReference type="NCBI Taxonomy" id="2754530"/>
    <lineage>
        <taxon>Eukaryota</taxon>
        <taxon>Fungi</taxon>
        <taxon>Dikarya</taxon>
        <taxon>Ascomycota</taxon>
        <taxon>Taphrinomycotina</taxon>
        <taxon>Taphrinomycetes</taxon>
        <taxon>Taphrinales</taxon>
        <taxon>Protomycetaceae</taxon>
        <taxon>Protomyces</taxon>
    </lineage>
</organism>
<dbReference type="SUPFAM" id="SSF53448">
    <property type="entry name" value="Nucleotide-diphospho-sugar transferases"/>
    <property type="match status" value="1"/>
</dbReference>
<dbReference type="CDD" id="cd06423">
    <property type="entry name" value="CESA_like"/>
    <property type="match status" value="1"/>
</dbReference>
<evidence type="ECO:0000313" key="9">
    <source>
        <dbReference type="Proteomes" id="UP000193685"/>
    </source>
</evidence>
<dbReference type="OrthoDB" id="72851at2759"/>
<dbReference type="GeneID" id="63786689"/>
<dbReference type="EMBL" id="MCFI01000024">
    <property type="protein sequence ID" value="ORY76056.1"/>
    <property type="molecule type" value="Genomic_DNA"/>
</dbReference>
<sequence>MDLRSMSPDQDAQQRAIESDGGVQETLFAAHEHGIEMQENIGGHHGTVALEHDEDLEADTEVIPRKKGLSRVNEGFVRRMLRASLWVEEWTPWALLILYQAVSIFFYISLPREATKIFWYFYLFLAFAVSTMVTIEASHCLTPSKDARRAIRRLRETGQFPTPDEKLPTLDLVIVAYLPNEQDIIKQQIRYALREIVYPKEKITINVVYNTPKPIEPLETELQELQQRYTNLKVIKVTESTSKAHNLNHFLTYEGKADVIGIYDTDHYPHPHGPRWAIERFCRGDGTDIVQGRCVVYNYDESWVTKLISAEFDMIYAVFHPGRAHEQGFGLFGGANGYWRASLLKELKMQGHMLTEDIDSTLRAFAAGAKMVHELNTVSYEQAPATVQAFTKQRLRWAQGWTQVTIRHALLALEQGAPGANIKSRIGIFMLLVFRELFFYILTQFSSLLLGNFLLQPPKDIAAVYHSLFGFPLTTWLLAYNILTLIVITGYTIRNRSEFTSVWIICIYGCFMPFYFTILAMMGIFAHFRELIAYSSWNPTARTAAKKA</sequence>
<keyword evidence="4 7" id="KW-0812">Transmembrane</keyword>
<protein>
    <submittedName>
        <fullName evidence="8">Glycosyltransferase like family 2-domain-containing protein</fullName>
    </submittedName>
</protein>
<dbReference type="InterPro" id="IPR050321">
    <property type="entry name" value="Glycosyltr_2/OpgH_subfam"/>
</dbReference>
<comment type="subcellular location">
    <subcellularLocation>
        <location evidence="1">Membrane</location>
        <topology evidence="1">Multi-pass membrane protein</topology>
    </subcellularLocation>
</comment>
<evidence type="ECO:0000256" key="4">
    <source>
        <dbReference type="ARBA" id="ARBA00022692"/>
    </source>
</evidence>
<name>A0A1Y2EY78_PROLT</name>
<feature type="transmembrane region" description="Helical" evidence="7">
    <location>
        <begin position="467"/>
        <end position="490"/>
    </location>
</feature>
<evidence type="ECO:0000256" key="6">
    <source>
        <dbReference type="ARBA" id="ARBA00023136"/>
    </source>
</evidence>
<dbReference type="PANTHER" id="PTHR43867">
    <property type="entry name" value="CELLULOSE SYNTHASE CATALYTIC SUBUNIT A [UDP-FORMING]"/>
    <property type="match status" value="1"/>
</dbReference>
<keyword evidence="5 7" id="KW-1133">Transmembrane helix</keyword>
<accession>A0A1Y2EY78</accession>
<evidence type="ECO:0000256" key="7">
    <source>
        <dbReference type="SAM" id="Phobius"/>
    </source>
</evidence>